<dbReference type="EMBL" id="JACHWS010000003">
    <property type="protein sequence ID" value="MBB3038662.1"/>
    <property type="molecule type" value="Genomic_DNA"/>
</dbReference>
<evidence type="ECO:0000256" key="1">
    <source>
        <dbReference type="ARBA" id="ARBA00022801"/>
    </source>
</evidence>
<dbReference type="Pfam" id="PF00293">
    <property type="entry name" value="NUDIX"/>
    <property type="match status" value="1"/>
</dbReference>
<gene>
    <name evidence="3" type="ORF">FHU29_003131</name>
</gene>
<evidence type="ECO:0000313" key="3">
    <source>
        <dbReference type="EMBL" id="MBB3038662.1"/>
    </source>
</evidence>
<sequence>MTEPGSHEFSTSASRLAYDGAVIALRVDDVVMPGGRSAVREVIEHYGAVAIVAIDDEDRVAFVEQYRHPVGARLLELPAGLLDEPGESPRRAAERELAEEAGLAADNWKLLVDVAVSPGMTDEVVRVFLAQGLRETERPEAEHEEADMRILRVPLSGAVEMALRGEISNATSVAGILALHAARAAGTDLREPDAAWPLRPSALARRRHGDGE</sequence>
<dbReference type="InterPro" id="IPR015797">
    <property type="entry name" value="NUDIX_hydrolase-like_dom_sf"/>
</dbReference>
<keyword evidence="1 3" id="KW-0378">Hydrolase</keyword>
<dbReference type="EC" id="3.6.1.13" evidence="3"/>
<dbReference type="AlphaFoldDB" id="A0A839RNU0"/>
<dbReference type="SUPFAM" id="SSF55811">
    <property type="entry name" value="Nudix"/>
    <property type="match status" value="1"/>
</dbReference>
<feature type="domain" description="Nudix hydrolase" evidence="2">
    <location>
        <begin position="44"/>
        <end position="175"/>
    </location>
</feature>
<organism evidence="3 4">
    <name type="scientific">Hoyosella altamirensis</name>
    <dbReference type="NCBI Taxonomy" id="616997"/>
    <lineage>
        <taxon>Bacteria</taxon>
        <taxon>Bacillati</taxon>
        <taxon>Actinomycetota</taxon>
        <taxon>Actinomycetes</taxon>
        <taxon>Mycobacteriales</taxon>
        <taxon>Hoyosellaceae</taxon>
        <taxon>Hoyosella</taxon>
    </lineage>
</organism>
<evidence type="ECO:0000259" key="2">
    <source>
        <dbReference type="PROSITE" id="PS51462"/>
    </source>
</evidence>
<dbReference type="GO" id="GO:0006753">
    <property type="term" value="P:nucleoside phosphate metabolic process"/>
    <property type="evidence" value="ECO:0007669"/>
    <property type="project" value="TreeGrafter"/>
</dbReference>
<name>A0A839RNU0_9ACTN</name>
<protein>
    <submittedName>
        <fullName evidence="3">ADP-ribose pyrophosphatase</fullName>
        <ecNumber evidence="3">3.6.1.13</ecNumber>
    </submittedName>
</protein>
<reference evidence="3 4" key="1">
    <citation type="submission" date="2020-08" db="EMBL/GenBank/DDBJ databases">
        <title>Sequencing the genomes of 1000 actinobacteria strains.</title>
        <authorList>
            <person name="Klenk H.-P."/>
        </authorList>
    </citation>
    <scope>NUCLEOTIDE SEQUENCE [LARGE SCALE GENOMIC DNA]</scope>
    <source>
        <strain evidence="3 4">DSM 45258</strain>
    </source>
</reference>
<dbReference type="GO" id="GO:0005829">
    <property type="term" value="C:cytosol"/>
    <property type="evidence" value="ECO:0007669"/>
    <property type="project" value="TreeGrafter"/>
</dbReference>
<dbReference type="Proteomes" id="UP000567922">
    <property type="component" value="Unassembled WGS sequence"/>
</dbReference>
<dbReference type="GO" id="GO:0019693">
    <property type="term" value="P:ribose phosphate metabolic process"/>
    <property type="evidence" value="ECO:0007669"/>
    <property type="project" value="TreeGrafter"/>
</dbReference>
<dbReference type="GO" id="GO:0047631">
    <property type="term" value="F:ADP-ribose diphosphatase activity"/>
    <property type="evidence" value="ECO:0007669"/>
    <property type="project" value="UniProtKB-EC"/>
</dbReference>
<dbReference type="RefSeq" id="WP_064440563.1">
    <property type="nucleotide sequence ID" value="NZ_BDDI01000008.1"/>
</dbReference>
<comment type="caution">
    <text evidence="3">The sequence shown here is derived from an EMBL/GenBank/DDBJ whole genome shotgun (WGS) entry which is preliminary data.</text>
</comment>
<evidence type="ECO:0000313" key="4">
    <source>
        <dbReference type="Proteomes" id="UP000567922"/>
    </source>
</evidence>
<keyword evidence="4" id="KW-1185">Reference proteome</keyword>
<proteinExistence type="predicted"/>
<dbReference type="PANTHER" id="PTHR11839">
    <property type="entry name" value="UDP/ADP-SUGAR PYROPHOSPHATASE"/>
    <property type="match status" value="1"/>
</dbReference>
<dbReference type="Gene3D" id="3.90.79.10">
    <property type="entry name" value="Nucleoside Triphosphate Pyrophosphohydrolase"/>
    <property type="match status" value="1"/>
</dbReference>
<dbReference type="PROSITE" id="PS51462">
    <property type="entry name" value="NUDIX"/>
    <property type="match status" value="1"/>
</dbReference>
<accession>A0A839RNU0</accession>
<dbReference type="InterPro" id="IPR000086">
    <property type="entry name" value="NUDIX_hydrolase_dom"/>
</dbReference>
<dbReference type="PANTHER" id="PTHR11839:SF31">
    <property type="entry name" value="ADP-RIBOSE PYROPHOSPHATASE"/>
    <property type="match status" value="1"/>
</dbReference>
<dbReference type="OrthoDB" id="9806150at2"/>